<reference evidence="2" key="1">
    <citation type="submission" date="2021-01" db="EMBL/GenBank/DDBJ databases">
        <authorList>
            <person name="Corre E."/>
            <person name="Pelletier E."/>
            <person name="Niang G."/>
            <person name="Scheremetjew M."/>
            <person name="Finn R."/>
            <person name="Kale V."/>
            <person name="Holt S."/>
            <person name="Cochrane G."/>
            <person name="Meng A."/>
            <person name="Brown T."/>
            <person name="Cohen L."/>
        </authorList>
    </citation>
    <scope>NUCLEOTIDE SEQUENCE</scope>
    <source>
        <strain evidence="2">CCMP2222</strain>
    </source>
</reference>
<protein>
    <submittedName>
        <fullName evidence="2">Uncharacterized protein</fullName>
    </submittedName>
</protein>
<feature type="transmembrane region" description="Helical" evidence="1">
    <location>
        <begin position="165"/>
        <end position="185"/>
    </location>
</feature>
<proteinExistence type="predicted"/>
<sequence length="265" mass="31096">MARFVFLSPTLHGRTENHVEQWISFDEPDPETKRLMSLLGKKDIDCITFKMAGMPLRWKVLWAWPVILVRFMITSVLAFVGFRFLMNSAGVIDQILNAVALFFIVELDLIMFTTFAKDMTRDIMDRLEPYRMPAERAKIESFVWKALRQEKSYTSWDVIRRTIRFSRVIVAVFFLQWMMFLGYFMSHCQMEAWPLASPMMRDKYYHDGSLLAWNWEFFTGQWRSKNITKRLWMQGPSNETLCAPHGNAGEIVGCGLPTPWHGPRG</sequence>
<dbReference type="EMBL" id="HBGQ01008771">
    <property type="protein sequence ID" value="CAD9369958.1"/>
    <property type="molecule type" value="Transcribed_RNA"/>
</dbReference>
<name>A0A7S2AJI7_9DINO</name>
<evidence type="ECO:0000256" key="1">
    <source>
        <dbReference type="SAM" id="Phobius"/>
    </source>
</evidence>
<evidence type="ECO:0000313" key="2">
    <source>
        <dbReference type="EMBL" id="CAD9369958.1"/>
    </source>
</evidence>
<accession>A0A7S2AJI7</accession>
<feature type="transmembrane region" description="Helical" evidence="1">
    <location>
        <begin position="94"/>
        <end position="116"/>
    </location>
</feature>
<dbReference type="AlphaFoldDB" id="A0A7S2AJI7"/>
<organism evidence="2">
    <name type="scientific">Alexandrium andersonii</name>
    <dbReference type="NCBI Taxonomy" id="327968"/>
    <lineage>
        <taxon>Eukaryota</taxon>
        <taxon>Sar</taxon>
        <taxon>Alveolata</taxon>
        <taxon>Dinophyceae</taxon>
        <taxon>Gonyaulacales</taxon>
        <taxon>Pyrocystaceae</taxon>
        <taxon>Alexandrium</taxon>
    </lineage>
</organism>
<keyword evidence="1" id="KW-0472">Membrane</keyword>
<gene>
    <name evidence="2" type="ORF">AAND1436_LOCUS4322</name>
</gene>
<keyword evidence="1" id="KW-1133">Transmembrane helix</keyword>
<keyword evidence="1" id="KW-0812">Transmembrane</keyword>
<feature type="transmembrane region" description="Helical" evidence="1">
    <location>
        <begin position="60"/>
        <end position="82"/>
    </location>
</feature>